<organism evidence="3 4">
    <name type="scientific">Hymenobacter negativus</name>
    <dbReference type="NCBI Taxonomy" id="2795026"/>
    <lineage>
        <taxon>Bacteria</taxon>
        <taxon>Pseudomonadati</taxon>
        <taxon>Bacteroidota</taxon>
        <taxon>Cytophagia</taxon>
        <taxon>Cytophagales</taxon>
        <taxon>Hymenobacteraceae</taxon>
        <taxon>Hymenobacter</taxon>
    </lineage>
</organism>
<sequence length="194" mass="20486">MKPTVVLIALLAAGVGTAYAQKPAPAVGIMVAYGRDRILSNNQYTSVSHSAYQAGLTADAYVSSSFSFHPEVLYTMRYFDTSNDEDLNRDLTTIDVPLLARYHAGGLYLEAGPEIDVPIKAVNEAGDNVKSEVNSIALNYVAGVGYRFGHGPSLGVRYDGGASNVFKSNATTVLGAGKFKSSAVFVVLGYSFGG</sequence>
<evidence type="ECO:0000313" key="3">
    <source>
        <dbReference type="EMBL" id="MBO2012059.1"/>
    </source>
</evidence>
<feature type="domain" description="Outer membrane protein beta-barrel" evidence="2">
    <location>
        <begin position="42"/>
        <end position="165"/>
    </location>
</feature>
<dbReference type="InterPro" id="IPR025665">
    <property type="entry name" value="Beta-barrel_OMP_2"/>
</dbReference>
<dbReference type="RefSeq" id="WP_208177823.1">
    <property type="nucleotide sequence ID" value="NZ_JAGETZ010000014.1"/>
</dbReference>
<dbReference type="EMBL" id="JAGETZ010000014">
    <property type="protein sequence ID" value="MBO2012059.1"/>
    <property type="molecule type" value="Genomic_DNA"/>
</dbReference>
<evidence type="ECO:0000313" key="4">
    <source>
        <dbReference type="Proteomes" id="UP000664369"/>
    </source>
</evidence>
<comment type="caution">
    <text evidence="3">The sequence shown here is derived from an EMBL/GenBank/DDBJ whole genome shotgun (WGS) entry which is preliminary data.</text>
</comment>
<feature type="signal peptide" evidence="1">
    <location>
        <begin position="1"/>
        <end position="20"/>
    </location>
</feature>
<proteinExistence type="predicted"/>
<dbReference type="Proteomes" id="UP000664369">
    <property type="component" value="Unassembled WGS sequence"/>
</dbReference>
<feature type="chain" id="PRO_5045402610" evidence="1">
    <location>
        <begin position="21"/>
        <end position="194"/>
    </location>
</feature>
<protein>
    <submittedName>
        <fullName evidence="3">PorT family protein</fullName>
    </submittedName>
</protein>
<name>A0ABS3QLC1_9BACT</name>
<evidence type="ECO:0000259" key="2">
    <source>
        <dbReference type="Pfam" id="PF13568"/>
    </source>
</evidence>
<accession>A0ABS3QLC1</accession>
<evidence type="ECO:0000256" key="1">
    <source>
        <dbReference type="SAM" id="SignalP"/>
    </source>
</evidence>
<keyword evidence="1" id="KW-0732">Signal</keyword>
<keyword evidence="4" id="KW-1185">Reference proteome</keyword>
<gene>
    <name evidence="3" type="ORF">J4E00_23540</name>
</gene>
<dbReference type="Pfam" id="PF13568">
    <property type="entry name" value="OMP_b-brl_2"/>
    <property type="match status" value="1"/>
</dbReference>
<reference evidence="3 4" key="1">
    <citation type="submission" date="2021-03" db="EMBL/GenBank/DDBJ databases">
        <authorList>
            <person name="Kim M.K."/>
        </authorList>
    </citation>
    <scope>NUCLEOTIDE SEQUENCE [LARGE SCALE GENOMIC DNA]</scope>
    <source>
        <strain evidence="3 4">BT442</strain>
    </source>
</reference>